<gene>
    <name evidence="1" type="ORF">CHRIB12_LOCUS9483</name>
</gene>
<proteinExistence type="predicted"/>
<evidence type="ECO:0000313" key="1">
    <source>
        <dbReference type="EMBL" id="CAB5363333.1"/>
    </source>
</evidence>
<organism evidence="1 2">
    <name type="scientific">Rhizophagus irregularis</name>
    <dbReference type="NCBI Taxonomy" id="588596"/>
    <lineage>
        <taxon>Eukaryota</taxon>
        <taxon>Fungi</taxon>
        <taxon>Fungi incertae sedis</taxon>
        <taxon>Mucoromycota</taxon>
        <taxon>Glomeromycotina</taxon>
        <taxon>Glomeromycetes</taxon>
        <taxon>Glomerales</taxon>
        <taxon>Glomeraceae</taxon>
        <taxon>Rhizophagus</taxon>
    </lineage>
</organism>
<sequence>MRVRIANPGTVNAFFTELRNIWHESAGKRIQAPAPTSVSFTTQPQKDDFKIRLARDLAYSGIVTDDATLENFIYEELQKRLGGKAAHVRKSPFTPRSAYATKKIVRKIVLSKVPIGKTSSKNVRHCSACGKVDL</sequence>
<protein>
    <submittedName>
        <fullName evidence="1">Uncharacterized protein</fullName>
    </submittedName>
</protein>
<dbReference type="OrthoDB" id="2415476at2759"/>
<comment type="caution">
    <text evidence="1">The sequence shown here is derived from an EMBL/GenBank/DDBJ whole genome shotgun (WGS) entry which is preliminary data.</text>
</comment>
<dbReference type="Proteomes" id="UP000684084">
    <property type="component" value="Unassembled WGS sequence"/>
</dbReference>
<dbReference type="EMBL" id="CAGKOT010000018">
    <property type="protein sequence ID" value="CAB5363333.1"/>
    <property type="molecule type" value="Genomic_DNA"/>
</dbReference>
<evidence type="ECO:0000313" key="2">
    <source>
        <dbReference type="Proteomes" id="UP000684084"/>
    </source>
</evidence>
<reference evidence="1" key="1">
    <citation type="submission" date="2020-05" db="EMBL/GenBank/DDBJ databases">
        <authorList>
            <person name="Rincon C."/>
            <person name="Sanders R I."/>
            <person name="Robbins C."/>
            <person name="Chaturvedi A."/>
        </authorList>
    </citation>
    <scope>NUCLEOTIDE SEQUENCE</scope>
    <source>
        <strain evidence="1">CHB12</strain>
    </source>
</reference>
<accession>A0A916E8S4</accession>
<name>A0A916E8S4_9GLOM</name>
<dbReference type="AlphaFoldDB" id="A0A916E8S4"/>